<organism evidence="2 3">
    <name type="scientific">Bacteroides stercoris</name>
    <dbReference type="NCBI Taxonomy" id="46506"/>
    <lineage>
        <taxon>Bacteria</taxon>
        <taxon>Pseudomonadati</taxon>
        <taxon>Bacteroidota</taxon>
        <taxon>Bacteroidia</taxon>
        <taxon>Bacteroidales</taxon>
        <taxon>Bacteroidaceae</taxon>
        <taxon>Bacteroides</taxon>
    </lineage>
</organism>
<dbReference type="Proteomes" id="UP000440773">
    <property type="component" value="Unassembled WGS sequence"/>
</dbReference>
<accession>A0A7J5L174</accession>
<name>A0A7J5L174_BACSE</name>
<sequence length="130" mass="14730">MYEIDENGELVFKRKVVMTMTEERAALLDKILLAATESNQTVILHATSPNDKTEYISAGRDLEKLELGKLLSSQDGVFFILPEGISFIRKHTFTQLYKEQRRKNRNKKIANWISLLAGIAGIIGTWKACS</sequence>
<evidence type="ECO:0000313" key="2">
    <source>
        <dbReference type="EMBL" id="KAB5280538.1"/>
    </source>
</evidence>
<gene>
    <name evidence="2" type="ORF">F9962_11945</name>
</gene>
<keyword evidence="1" id="KW-0812">Transmembrane</keyword>
<comment type="caution">
    <text evidence="2">The sequence shown here is derived from an EMBL/GenBank/DDBJ whole genome shotgun (WGS) entry which is preliminary data.</text>
</comment>
<evidence type="ECO:0000313" key="3">
    <source>
        <dbReference type="Proteomes" id="UP000440773"/>
    </source>
</evidence>
<dbReference type="RefSeq" id="WP_151870878.1">
    <property type="nucleotide sequence ID" value="NZ_JAQPYZ010000008.1"/>
</dbReference>
<dbReference type="AlphaFoldDB" id="A0A7J5L174"/>
<proteinExistence type="predicted"/>
<keyword evidence="1" id="KW-0472">Membrane</keyword>
<evidence type="ECO:0000256" key="1">
    <source>
        <dbReference type="SAM" id="Phobius"/>
    </source>
</evidence>
<keyword evidence="1" id="KW-1133">Transmembrane helix</keyword>
<protein>
    <submittedName>
        <fullName evidence="2">Uncharacterized protein</fullName>
    </submittedName>
</protein>
<feature type="transmembrane region" description="Helical" evidence="1">
    <location>
        <begin position="109"/>
        <end position="128"/>
    </location>
</feature>
<reference evidence="2 3" key="1">
    <citation type="journal article" date="2019" name="Nat. Med.">
        <title>A library of human gut bacterial isolates paired with longitudinal multiomics data enables mechanistic microbiome research.</title>
        <authorList>
            <person name="Poyet M."/>
            <person name="Groussin M."/>
            <person name="Gibbons S.M."/>
            <person name="Avila-Pacheco J."/>
            <person name="Jiang X."/>
            <person name="Kearney S.M."/>
            <person name="Perrotta A.R."/>
            <person name="Berdy B."/>
            <person name="Zhao S."/>
            <person name="Lieberman T.D."/>
            <person name="Swanson P.K."/>
            <person name="Smith M."/>
            <person name="Roesemann S."/>
            <person name="Alexander J.E."/>
            <person name="Rich S.A."/>
            <person name="Livny J."/>
            <person name="Vlamakis H."/>
            <person name="Clish C."/>
            <person name="Bullock K."/>
            <person name="Deik A."/>
            <person name="Scott J."/>
            <person name="Pierce K.A."/>
            <person name="Xavier R.J."/>
            <person name="Alm E.J."/>
        </authorList>
    </citation>
    <scope>NUCLEOTIDE SEQUENCE [LARGE SCALE GENOMIC DNA]</scope>
    <source>
        <strain evidence="2 3">BIOML-A17</strain>
    </source>
</reference>
<dbReference type="EMBL" id="WCLP01000031">
    <property type="protein sequence ID" value="KAB5280538.1"/>
    <property type="molecule type" value="Genomic_DNA"/>
</dbReference>